<feature type="compositionally biased region" description="Polar residues" evidence="1">
    <location>
        <begin position="1"/>
        <end position="10"/>
    </location>
</feature>
<dbReference type="AlphaFoldDB" id="A0A915HF14"/>
<dbReference type="Proteomes" id="UP000887565">
    <property type="component" value="Unplaced"/>
</dbReference>
<evidence type="ECO:0000313" key="3">
    <source>
        <dbReference type="WBParaSite" id="nRc.2.0.1.t00197-RA"/>
    </source>
</evidence>
<reference evidence="3" key="1">
    <citation type="submission" date="2022-11" db="UniProtKB">
        <authorList>
            <consortium name="WormBaseParasite"/>
        </authorList>
    </citation>
    <scope>IDENTIFICATION</scope>
</reference>
<dbReference type="WBParaSite" id="nRc.2.0.1.t00197-RA">
    <property type="protein sequence ID" value="nRc.2.0.1.t00197-RA"/>
    <property type="gene ID" value="nRc.2.0.1.g00197"/>
</dbReference>
<organism evidence="2 3">
    <name type="scientific">Romanomermis culicivorax</name>
    <name type="common">Nematode worm</name>
    <dbReference type="NCBI Taxonomy" id="13658"/>
    <lineage>
        <taxon>Eukaryota</taxon>
        <taxon>Metazoa</taxon>
        <taxon>Ecdysozoa</taxon>
        <taxon>Nematoda</taxon>
        <taxon>Enoplea</taxon>
        <taxon>Dorylaimia</taxon>
        <taxon>Mermithida</taxon>
        <taxon>Mermithoidea</taxon>
        <taxon>Mermithidae</taxon>
        <taxon>Romanomermis</taxon>
    </lineage>
</organism>
<proteinExistence type="predicted"/>
<feature type="region of interest" description="Disordered" evidence="1">
    <location>
        <begin position="1"/>
        <end position="29"/>
    </location>
</feature>
<name>A0A915HF14_ROMCU</name>
<evidence type="ECO:0000313" key="2">
    <source>
        <dbReference type="Proteomes" id="UP000887565"/>
    </source>
</evidence>
<feature type="compositionally biased region" description="Polar residues" evidence="1">
    <location>
        <begin position="18"/>
        <end position="29"/>
    </location>
</feature>
<sequence length="107" mass="11920">MFTSFYSKGKSNIRRSHQSGNESPATTKTSRNCWRNLSVNFFDVEHSLSGDSLRKNFKSCKVLINLVVEKSDVDEDTPGWIIENLVPPSAVKSLLTTLSCKPLLEAA</sequence>
<protein>
    <submittedName>
        <fullName evidence="3">Uncharacterized protein</fullName>
    </submittedName>
</protein>
<accession>A0A915HF14</accession>
<keyword evidence="2" id="KW-1185">Reference proteome</keyword>
<evidence type="ECO:0000256" key="1">
    <source>
        <dbReference type="SAM" id="MobiDB-lite"/>
    </source>
</evidence>